<evidence type="ECO:0000256" key="1">
    <source>
        <dbReference type="SAM" id="MobiDB-lite"/>
    </source>
</evidence>
<evidence type="ECO:0000313" key="3">
    <source>
        <dbReference type="Proteomes" id="UP001497453"/>
    </source>
</evidence>
<gene>
    <name evidence="2" type="ORF">GFSPODELE1_LOCUS1605</name>
</gene>
<evidence type="ECO:0000313" key="2">
    <source>
        <dbReference type="EMBL" id="CAL1697334.1"/>
    </source>
</evidence>
<proteinExistence type="predicted"/>
<feature type="region of interest" description="Disordered" evidence="1">
    <location>
        <begin position="106"/>
        <end position="128"/>
    </location>
</feature>
<protein>
    <submittedName>
        <fullName evidence="2">Uncharacterized protein</fullName>
    </submittedName>
</protein>
<reference evidence="3" key="1">
    <citation type="submission" date="2024-04" db="EMBL/GenBank/DDBJ databases">
        <authorList>
            <person name="Shaw F."/>
            <person name="Minotto A."/>
        </authorList>
    </citation>
    <scope>NUCLEOTIDE SEQUENCE [LARGE SCALE GENOMIC DNA]</scope>
</reference>
<dbReference type="Proteomes" id="UP001497453">
    <property type="component" value="Chromosome 1"/>
</dbReference>
<sequence>MLHRQLPPMQLCKRSVRSCPISSPFAIHHDANCQSSRTSGLLPPSPMRTQIFVNFGILSALKHLRMFQALTGTQTRTFKQNSVMIGVRCGRHRILYETPGILLPKTSRKQTQGLESTAKLRAPSQRPS</sequence>
<organism evidence="2 3">
    <name type="scientific">Somion occarium</name>
    <dbReference type="NCBI Taxonomy" id="3059160"/>
    <lineage>
        <taxon>Eukaryota</taxon>
        <taxon>Fungi</taxon>
        <taxon>Dikarya</taxon>
        <taxon>Basidiomycota</taxon>
        <taxon>Agaricomycotina</taxon>
        <taxon>Agaricomycetes</taxon>
        <taxon>Polyporales</taxon>
        <taxon>Cerrenaceae</taxon>
        <taxon>Somion</taxon>
    </lineage>
</organism>
<dbReference type="EMBL" id="OZ037944">
    <property type="protein sequence ID" value="CAL1697334.1"/>
    <property type="molecule type" value="Genomic_DNA"/>
</dbReference>
<keyword evidence="3" id="KW-1185">Reference proteome</keyword>
<name>A0ABP1CRQ0_9APHY</name>
<accession>A0ABP1CRQ0</accession>